<dbReference type="EMBL" id="ABVL01000009">
    <property type="protein sequence ID" value="EDY19023.1"/>
    <property type="molecule type" value="Genomic_DNA"/>
</dbReference>
<evidence type="ECO:0000256" key="1">
    <source>
        <dbReference type="SAM" id="MobiDB-lite"/>
    </source>
</evidence>
<comment type="caution">
    <text evidence="2">The sequence shown here is derived from an EMBL/GenBank/DDBJ whole genome shotgun (WGS) entry which is preliminary data.</text>
</comment>
<organism evidence="2 3">
    <name type="scientific">Chthoniobacter flavus Ellin428</name>
    <dbReference type="NCBI Taxonomy" id="497964"/>
    <lineage>
        <taxon>Bacteria</taxon>
        <taxon>Pseudomonadati</taxon>
        <taxon>Verrucomicrobiota</taxon>
        <taxon>Spartobacteria</taxon>
        <taxon>Chthoniobacterales</taxon>
        <taxon>Chthoniobacteraceae</taxon>
        <taxon>Chthoniobacter</taxon>
    </lineage>
</organism>
<keyword evidence="3" id="KW-1185">Reference proteome</keyword>
<feature type="compositionally biased region" description="Low complexity" evidence="1">
    <location>
        <begin position="97"/>
        <end position="107"/>
    </location>
</feature>
<evidence type="ECO:0008006" key="4">
    <source>
        <dbReference type="Google" id="ProtNLM"/>
    </source>
</evidence>
<evidence type="ECO:0000313" key="2">
    <source>
        <dbReference type="EMBL" id="EDY19023.1"/>
    </source>
</evidence>
<feature type="region of interest" description="Disordered" evidence="1">
    <location>
        <begin position="95"/>
        <end position="122"/>
    </location>
</feature>
<sequence length="122" mass="12919">MHERIPTHAAGANNSAELTRPSLGWPHASLPRTEWIRPQDVRATHGMGRTLVYDLMRAGLIQSACIRRPGKAAGVRLVNVASLNAYITSQLTLPPTASGEASAASESRGVTEGEIKTGAIHG</sequence>
<protein>
    <recommendedName>
        <fullName evidence="4">Helix-turn-helix domain-containing protein</fullName>
    </recommendedName>
</protein>
<evidence type="ECO:0000313" key="3">
    <source>
        <dbReference type="Proteomes" id="UP000005824"/>
    </source>
</evidence>
<gene>
    <name evidence="2" type="ORF">CfE428DRAFT_3200</name>
</gene>
<reference evidence="2 3" key="1">
    <citation type="journal article" date="2011" name="J. Bacteriol.">
        <title>Genome sequence of Chthoniobacter flavus Ellin428, an aerobic heterotrophic soil bacterium.</title>
        <authorList>
            <person name="Kant R."/>
            <person name="van Passel M.W."/>
            <person name="Palva A."/>
            <person name="Lucas S."/>
            <person name="Lapidus A."/>
            <person name="Glavina Del Rio T."/>
            <person name="Dalin E."/>
            <person name="Tice H."/>
            <person name="Bruce D."/>
            <person name="Goodwin L."/>
            <person name="Pitluck S."/>
            <person name="Larimer F.W."/>
            <person name="Land M.L."/>
            <person name="Hauser L."/>
            <person name="Sangwan P."/>
            <person name="de Vos W.M."/>
            <person name="Janssen P.H."/>
            <person name="Smidt H."/>
        </authorList>
    </citation>
    <scope>NUCLEOTIDE SEQUENCE [LARGE SCALE GENOMIC DNA]</scope>
    <source>
        <strain evidence="2 3">Ellin428</strain>
    </source>
</reference>
<name>B4D2R2_9BACT</name>
<dbReference type="AlphaFoldDB" id="B4D2R2"/>
<accession>B4D2R2</accession>
<feature type="region of interest" description="Disordered" evidence="1">
    <location>
        <begin position="1"/>
        <end position="22"/>
    </location>
</feature>
<dbReference type="InParanoid" id="B4D2R2"/>
<proteinExistence type="predicted"/>
<dbReference type="Proteomes" id="UP000005824">
    <property type="component" value="Unassembled WGS sequence"/>
</dbReference>
<dbReference type="STRING" id="497964.CfE428DRAFT_3200"/>